<sequence>MAVMAAVEEAEAELETEPELCCEHCGSESVRLTHEYPKRSWSEILGRDSECSPGWCRESQKLDEIRFWDDAMGEGFSEWYQWYLKSGIESARESPGLDAMTETTAETGMQQRMLF</sequence>
<protein>
    <submittedName>
        <fullName evidence="1">Uncharacterized protein</fullName>
    </submittedName>
</protein>
<accession>A0A518HJT3</accession>
<proteinExistence type="predicted"/>
<dbReference type="EMBL" id="CP037423">
    <property type="protein sequence ID" value="QDV41108.1"/>
    <property type="molecule type" value="Genomic_DNA"/>
</dbReference>
<dbReference type="KEGG" id="snep:Enr13x_09460"/>
<evidence type="ECO:0000313" key="2">
    <source>
        <dbReference type="Proteomes" id="UP000319004"/>
    </source>
</evidence>
<keyword evidence="2" id="KW-1185">Reference proteome</keyword>
<gene>
    <name evidence="1" type="ORF">Enr13x_09460</name>
</gene>
<evidence type="ECO:0000313" key="1">
    <source>
        <dbReference type="EMBL" id="QDV41108.1"/>
    </source>
</evidence>
<reference evidence="1 2" key="1">
    <citation type="submission" date="2019-03" db="EMBL/GenBank/DDBJ databases">
        <title>Deep-cultivation of Planctomycetes and their phenomic and genomic characterization uncovers novel biology.</title>
        <authorList>
            <person name="Wiegand S."/>
            <person name="Jogler M."/>
            <person name="Boedeker C."/>
            <person name="Pinto D."/>
            <person name="Vollmers J."/>
            <person name="Rivas-Marin E."/>
            <person name="Kohn T."/>
            <person name="Peeters S.H."/>
            <person name="Heuer A."/>
            <person name="Rast P."/>
            <person name="Oberbeckmann S."/>
            <person name="Bunk B."/>
            <person name="Jeske O."/>
            <person name="Meyerdierks A."/>
            <person name="Storesund J.E."/>
            <person name="Kallscheuer N."/>
            <person name="Luecker S."/>
            <person name="Lage O.M."/>
            <person name="Pohl T."/>
            <person name="Merkel B.J."/>
            <person name="Hornburger P."/>
            <person name="Mueller R.-W."/>
            <person name="Bruemmer F."/>
            <person name="Labrenz M."/>
            <person name="Spormann A.M."/>
            <person name="Op den Camp H."/>
            <person name="Overmann J."/>
            <person name="Amann R."/>
            <person name="Jetten M.S.M."/>
            <person name="Mascher T."/>
            <person name="Medema M.H."/>
            <person name="Devos D.P."/>
            <person name="Kaster A.-K."/>
            <person name="Ovreas L."/>
            <person name="Rohde M."/>
            <person name="Galperin M.Y."/>
            <person name="Jogler C."/>
        </authorList>
    </citation>
    <scope>NUCLEOTIDE SEQUENCE [LARGE SCALE GENOMIC DNA]</scope>
    <source>
        <strain evidence="1 2">Enr13</strain>
    </source>
</reference>
<dbReference type="AlphaFoldDB" id="A0A518HJT3"/>
<name>A0A518HJT3_9BACT</name>
<dbReference type="Proteomes" id="UP000319004">
    <property type="component" value="Chromosome"/>
</dbReference>
<organism evidence="1 2">
    <name type="scientific">Stieleria neptunia</name>
    <dbReference type="NCBI Taxonomy" id="2527979"/>
    <lineage>
        <taxon>Bacteria</taxon>
        <taxon>Pseudomonadati</taxon>
        <taxon>Planctomycetota</taxon>
        <taxon>Planctomycetia</taxon>
        <taxon>Pirellulales</taxon>
        <taxon>Pirellulaceae</taxon>
        <taxon>Stieleria</taxon>
    </lineage>
</organism>